<dbReference type="RefSeq" id="WP_121173938.1">
    <property type="nucleotide sequence ID" value="NZ_RBIN01000010.1"/>
</dbReference>
<sequence length="101" mass="10843">MTIESRGYIVASESAIIGAGATIEEAAGEALEWLDDYETLEALIADLRKTPETAHEKGAKPYLRRASAGLLKTCHHIGPPDSWTDRDGVACTAEEAADDTR</sequence>
<evidence type="ECO:0000313" key="2">
    <source>
        <dbReference type="Proteomes" id="UP000281975"/>
    </source>
</evidence>
<dbReference type="EMBL" id="RBIN01000010">
    <property type="protein sequence ID" value="RKQ95858.1"/>
    <property type="molecule type" value="Genomic_DNA"/>
</dbReference>
<proteinExistence type="predicted"/>
<organism evidence="1 2">
    <name type="scientific">Kushneria sinocarnis</name>
    <dbReference type="NCBI Taxonomy" id="595502"/>
    <lineage>
        <taxon>Bacteria</taxon>
        <taxon>Pseudomonadati</taxon>
        <taxon>Pseudomonadota</taxon>
        <taxon>Gammaproteobacteria</taxon>
        <taxon>Oceanospirillales</taxon>
        <taxon>Halomonadaceae</taxon>
        <taxon>Kushneria</taxon>
    </lineage>
</organism>
<keyword evidence="2" id="KW-1185">Reference proteome</keyword>
<dbReference type="Proteomes" id="UP000281975">
    <property type="component" value="Unassembled WGS sequence"/>
</dbReference>
<name>A0A420WT62_9GAMM</name>
<reference evidence="1 2" key="1">
    <citation type="submission" date="2018-10" db="EMBL/GenBank/DDBJ databases">
        <title>Genomic Encyclopedia of Type Strains, Phase IV (KMG-IV): sequencing the most valuable type-strain genomes for metagenomic binning, comparative biology and taxonomic classification.</title>
        <authorList>
            <person name="Goeker M."/>
        </authorList>
    </citation>
    <scope>NUCLEOTIDE SEQUENCE [LARGE SCALE GENOMIC DNA]</scope>
    <source>
        <strain evidence="1 2">DSM 23229</strain>
    </source>
</reference>
<dbReference type="AlphaFoldDB" id="A0A420WT62"/>
<protein>
    <submittedName>
        <fullName evidence="1">Uncharacterized protein</fullName>
    </submittedName>
</protein>
<gene>
    <name evidence="1" type="ORF">C7446_3044</name>
</gene>
<evidence type="ECO:0000313" key="1">
    <source>
        <dbReference type="EMBL" id="RKQ95858.1"/>
    </source>
</evidence>
<dbReference type="OrthoDB" id="8138995at2"/>
<accession>A0A420WT62</accession>
<comment type="caution">
    <text evidence="1">The sequence shown here is derived from an EMBL/GenBank/DDBJ whole genome shotgun (WGS) entry which is preliminary data.</text>
</comment>